<evidence type="ECO:0000256" key="5">
    <source>
        <dbReference type="ARBA" id="ARBA00022692"/>
    </source>
</evidence>
<feature type="chain" id="PRO_5042469796" description="Plasma membrane fusion protein PRM1" evidence="11">
    <location>
        <begin position="24"/>
        <end position="536"/>
    </location>
</feature>
<keyword evidence="9" id="KW-0325">Glycoprotein</keyword>
<gene>
    <name evidence="12" type="primary">PRM1</name>
    <name evidence="12" type="ORF">MYAM1_003279</name>
</gene>
<dbReference type="AlphaFoldDB" id="A0AAJ6CI32"/>
<comment type="function">
    <text evidence="1 10">Involved in cell fusion during mating by stabilizing the plasma membrane fusion event.</text>
</comment>
<dbReference type="Proteomes" id="UP001219567">
    <property type="component" value="Chromosome 5"/>
</dbReference>
<evidence type="ECO:0000256" key="7">
    <source>
        <dbReference type="ARBA" id="ARBA00022989"/>
    </source>
</evidence>
<keyword evidence="6 10" id="KW-0184">Conjugation</keyword>
<keyword evidence="5 10" id="KW-0812">Transmembrane</keyword>
<dbReference type="GO" id="GO:0005886">
    <property type="term" value="C:plasma membrane"/>
    <property type="evidence" value="ECO:0007669"/>
    <property type="project" value="UniProtKB-SubCell"/>
</dbReference>
<evidence type="ECO:0000256" key="1">
    <source>
        <dbReference type="ARBA" id="ARBA00002512"/>
    </source>
</evidence>
<evidence type="ECO:0000256" key="6">
    <source>
        <dbReference type="ARBA" id="ARBA00022971"/>
    </source>
</evidence>
<evidence type="ECO:0000256" key="11">
    <source>
        <dbReference type="SAM" id="SignalP"/>
    </source>
</evidence>
<reference evidence="12 13" key="1">
    <citation type="submission" date="2023-03" db="EMBL/GenBank/DDBJ databases">
        <title>Mating type loci evolution in Malassezia.</title>
        <authorList>
            <person name="Coelho M.A."/>
        </authorList>
    </citation>
    <scope>NUCLEOTIDE SEQUENCE [LARGE SCALE GENOMIC DNA]</scope>
    <source>
        <strain evidence="12 13">CBS 9725</strain>
    </source>
</reference>
<evidence type="ECO:0000313" key="13">
    <source>
        <dbReference type="Proteomes" id="UP001219567"/>
    </source>
</evidence>
<feature type="transmembrane region" description="Helical" evidence="10">
    <location>
        <begin position="318"/>
        <end position="340"/>
    </location>
</feature>
<accession>A0AAJ6CI32</accession>
<evidence type="ECO:0000256" key="8">
    <source>
        <dbReference type="ARBA" id="ARBA00023136"/>
    </source>
</evidence>
<dbReference type="PANTHER" id="PTHR31030">
    <property type="entry name" value="PLASMA MEMBRANE FUSION PROTEIN PRM1"/>
    <property type="match status" value="1"/>
</dbReference>
<dbReference type="GO" id="GO:0043332">
    <property type="term" value="C:mating projection tip"/>
    <property type="evidence" value="ECO:0007669"/>
    <property type="project" value="UniProtKB-UniRule"/>
</dbReference>
<keyword evidence="4 10" id="KW-1003">Cell membrane</keyword>
<dbReference type="EMBL" id="CP119947">
    <property type="protein sequence ID" value="WFD00530.1"/>
    <property type="molecule type" value="Genomic_DNA"/>
</dbReference>
<name>A0AAJ6CI32_9BASI</name>
<organism evidence="12 13">
    <name type="scientific">Malassezia yamatoensis</name>
    <dbReference type="NCBI Taxonomy" id="253288"/>
    <lineage>
        <taxon>Eukaryota</taxon>
        <taxon>Fungi</taxon>
        <taxon>Dikarya</taxon>
        <taxon>Basidiomycota</taxon>
        <taxon>Ustilaginomycotina</taxon>
        <taxon>Malasseziomycetes</taxon>
        <taxon>Malasseziales</taxon>
        <taxon>Malasseziaceae</taxon>
        <taxon>Malassezia</taxon>
    </lineage>
</organism>
<keyword evidence="13" id="KW-1185">Reference proteome</keyword>
<dbReference type="PANTHER" id="PTHR31030:SF1">
    <property type="entry name" value="PLASMA MEMBRANE FUSION PROTEIN PRM1"/>
    <property type="match status" value="1"/>
</dbReference>
<dbReference type="InterPro" id="IPR026777">
    <property type="entry name" value="PRM1"/>
</dbReference>
<comment type="subcellular location">
    <subcellularLocation>
        <location evidence="2 10">Cell membrane</location>
        <topology evidence="2 10">Multi-pass membrane protein</topology>
    </subcellularLocation>
</comment>
<evidence type="ECO:0000256" key="10">
    <source>
        <dbReference type="RuleBase" id="RU366035"/>
    </source>
</evidence>
<keyword evidence="7 10" id="KW-1133">Transmembrane helix</keyword>
<comment type="caution">
    <text evidence="10">Lacks conserved residue(s) required for the propagation of feature annotation.</text>
</comment>
<protein>
    <recommendedName>
        <fullName evidence="10">Plasma membrane fusion protein PRM1</fullName>
    </recommendedName>
</protein>
<feature type="signal peptide" evidence="11">
    <location>
        <begin position="1"/>
        <end position="23"/>
    </location>
</feature>
<comment type="similarity">
    <text evidence="3 10">Belongs to the PRM1 family.</text>
</comment>
<feature type="transmembrane region" description="Helical" evidence="10">
    <location>
        <begin position="83"/>
        <end position="101"/>
    </location>
</feature>
<proteinExistence type="inferred from homology"/>
<evidence type="ECO:0000256" key="9">
    <source>
        <dbReference type="ARBA" id="ARBA00023180"/>
    </source>
</evidence>
<evidence type="ECO:0000256" key="3">
    <source>
        <dbReference type="ARBA" id="ARBA00010780"/>
    </source>
</evidence>
<evidence type="ECO:0000256" key="2">
    <source>
        <dbReference type="ARBA" id="ARBA00004651"/>
    </source>
</evidence>
<sequence length="536" mass="58770">MHTASQLLAIVNLLVWGMYRAVSDSQHRKSKIIDLLQVARQDWQLACEQWDATTNAVHSWPQTAAYNTGNAALKSVEVMLHKLAQILIAILSCAELALNWFLTSYRALFICTVQLVIQSALSLLDAATQAIADAVKAAGQALEALLRTAISAAQGTADVATDTLNDVLGIFGKHVNAPQWSEPAALQLLRNITLPSSLVQPFRNVQLPTVDSLRNATKESFDLPFQGIQTKLNSTISNLNFQLPAQPAISPSKPICSDVNWSAFDDAVHAIKKSSWALYSTMAIGIILVLGFVLLTWMVRPSPCHTPPDYKSETLRRARSVVACPILMFVLALMLLHLGVSEMEIAILRAIVRQVDHLPRMSTLPSSMSAWNSTTFNQETNAQILQIQTQINDVFEDSVRKGVPSVLAVLNGVFDVIASTLQDVLGATPLSDPVRDYMMCVVGNKILQVESALESLQSSLNLRLPMLPPNDGLPDISTLVNNSLESVTRDVFRPIYNAANKEFIVLEHDQIATLTIFGTSLAVAAVYILYPRHYLK</sequence>
<keyword evidence="11" id="KW-0732">Signal</keyword>
<evidence type="ECO:0000313" key="12">
    <source>
        <dbReference type="EMBL" id="WFD00530.1"/>
    </source>
</evidence>
<keyword evidence="8 10" id="KW-0472">Membrane</keyword>
<feature type="transmembrane region" description="Helical" evidence="10">
    <location>
        <begin position="276"/>
        <end position="298"/>
    </location>
</feature>
<dbReference type="GO" id="GO:0032220">
    <property type="term" value="P:plasma membrane fusion involved in cytogamy"/>
    <property type="evidence" value="ECO:0007669"/>
    <property type="project" value="TreeGrafter"/>
</dbReference>
<feature type="transmembrane region" description="Helical" evidence="10">
    <location>
        <begin position="511"/>
        <end position="530"/>
    </location>
</feature>
<evidence type="ECO:0000256" key="4">
    <source>
        <dbReference type="ARBA" id="ARBA00022475"/>
    </source>
</evidence>